<dbReference type="OrthoDB" id="10364097at2759"/>
<dbReference type="InParanoid" id="E4Y240"/>
<dbReference type="AlphaFoldDB" id="E4Y240"/>
<dbReference type="Proteomes" id="UP000001307">
    <property type="component" value="Unassembled WGS sequence"/>
</dbReference>
<evidence type="ECO:0000313" key="2">
    <source>
        <dbReference type="EMBL" id="CBY15934.1"/>
    </source>
</evidence>
<feature type="compositionally biased region" description="Acidic residues" evidence="1">
    <location>
        <begin position="1"/>
        <end position="11"/>
    </location>
</feature>
<protein>
    <submittedName>
        <fullName evidence="2">Uncharacterized protein</fullName>
    </submittedName>
</protein>
<accession>E4Y240</accession>
<dbReference type="EMBL" id="FN653753">
    <property type="protein sequence ID" value="CBY15934.1"/>
    <property type="molecule type" value="Genomic_DNA"/>
</dbReference>
<organism evidence="2">
    <name type="scientific">Oikopleura dioica</name>
    <name type="common">Tunicate</name>
    <dbReference type="NCBI Taxonomy" id="34765"/>
    <lineage>
        <taxon>Eukaryota</taxon>
        <taxon>Metazoa</taxon>
        <taxon>Chordata</taxon>
        <taxon>Tunicata</taxon>
        <taxon>Appendicularia</taxon>
        <taxon>Copelata</taxon>
        <taxon>Oikopleuridae</taxon>
        <taxon>Oikopleura</taxon>
    </lineage>
</organism>
<sequence>MTEVIDDDCPEEANGADINHAPGKRNDEETINGLSPETKFLFHLDFAPRHFTDRLTEIHTVLNLVKKLRRETGQDWVFVGTQLQFVNHNRLPDVTIPINELLDTDVMEEKLPFLTWDSFLKYIGLERGLHEDDKPTIIFDQILELQKDSKTAEIILSEENEDRFITHSSSMARCYDEPKKSKSGRYKKDFWDLPGLTAESYNCIDIIGSAGSLVKIMAGLEDRLVVLSSRMCEDCLEAVYSDKGEESDLSYEDYWNSWKFIEFSRSHREIVKKELDARMGSQVGYIGLVWYSHWSPENQKYVEEIREKVGLMNILSQTLLQDMDDLNRWREKLDQFYWSTNVNNKKALVTRAHDVQIRGQFIR</sequence>
<evidence type="ECO:0000256" key="1">
    <source>
        <dbReference type="SAM" id="MobiDB-lite"/>
    </source>
</evidence>
<proteinExistence type="predicted"/>
<dbReference type="Gene3D" id="3.40.50.11340">
    <property type="match status" value="1"/>
</dbReference>
<gene>
    <name evidence="2" type="ORF">GSOID_T00016226001</name>
</gene>
<feature type="region of interest" description="Disordered" evidence="1">
    <location>
        <begin position="1"/>
        <end position="29"/>
    </location>
</feature>
<name>E4Y240_OIKDI</name>
<evidence type="ECO:0000313" key="3">
    <source>
        <dbReference type="Proteomes" id="UP000001307"/>
    </source>
</evidence>
<keyword evidence="3" id="KW-1185">Reference proteome</keyword>
<reference evidence="2" key="1">
    <citation type="journal article" date="2010" name="Science">
        <title>Plasticity of animal genome architecture unmasked by rapid evolution of a pelagic tunicate.</title>
        <authorList>
            <person name="Denoeud F."/>
            <person name="Henriet S."/>
            <person name="Mungpakdee S."/>
            <person name="Aury J.M."/>
            <person name="Da Silva C."/>
            <person name="Brinkmann H."/>
            <person name="Mikhaleva J."/>
            <person name="Olsen L.C."/>
            <person name="Jubin C."/>
            <person name="Canestro C."/>
            <person name="Bouquet J.M."/>
            <person name="Danks G."/>
            <person name="Poulain J."/>
            <person name="Campsteijn C."/>
            <person name="Adamski M."/>
            <person name="Cross I."/>
            <person name="Yadetie F."/>
            <person name="Muffato M."/>
            <person name="Louis A."/>
            <person name="Butcher S."/>
            <person name="Tsagkogeorga G."/>
            <person name="Konrad A."/>
            <person name="Singh S."/>
            <person name="Jensen M.F."/>
            <person name="Cong E.H."/>
            <person name="Eikeseth-Otteraa H."/>
            <person name="Noel B."/>
            <person name="Anthouard V."/>
            <person name="Porcel B.M."/>
            <person name="Kachouri-Lafond R."/>
            <person name="Nishino A."/>
            <person name="Ugolini M."/>
            <person name="Chourrout P."/>
            <person name="Nishida H."/>
            <person name="Aasland R."/>
            <person name="Huzurbazar S."/>
            <person name="Westhof E."/>
            <person name="Delsuc F."/>
            <person name="Lehrach H."/>
            <person name="Reinhardt R."/>
            <person name="Weissenbach J."/>
            <person name="Roy S.W."/>
            <person name="Artiguenave F."/>
            <person name="Postlethwait J.H."/>
            <person name="Manak J.R."/>
            <person name="Thompson E.M."/>
            <person name="Jaillon O."/>
            <person name="Du Pasquier L."/>
            <person name="Boudinot P."/>
            <person name="Liberles D.A."/>
            <person name="Volff J.N."/>
            <person name="Philippe H."/>
            <person name="Lenhard B."/>
            <person name="Roest Crollius H."/>
            <person name="Wincker P."/>
            <person name="Chourrout D."/>
        </authorList>
    </citation>
    <scope>NUCLEOTIDE SEQUENCE [LARGE SCALE GENOMIC DNA]</scope>
</reference>